<comment type="caution">
    <text evidence="2">The sequence shown here is derived from an EMBL/GenBank/DDBJ whole genome shotgun (WGS) entry which is preliminary data.</text>
</comment>
<keyword evidence="1" id="KW-0175">Coiled coil</keyword>
<keyword evidence="3" id="KW-1185">Reference proteome</keyword>
<dbReference type="EMBL" id="LBMM01010219">
    <property type="protein sequence ID" value="KMQ87599.1"/>
    <property type="molecule type" value="Genomic_DNA"/>
</dbReference>
<evidence type="ECO:0000313" key="2">
    <source>
        <dbReference type="EMBL" id="KMQ87599.1"/>
    </source>
</evidence>
<dbReference type="OrthoDB" id="7555312at2759"/>
<protein>
    <submittedName>
        <fullName evidence="2">Uncharacterized protein</fullName>
    </submittedName>
</protein>
<reference evidence="2 3" key="1">
    <citation type="submission" date="2015-04" db="EMBL/GenBank/DDBJ databases">
        <title>Lasius niger genome sequencing.</title>
        <authorList>
            <person name="Konorov E.A."/>
            <person name="Nikitin M.A."/>
            <person name="Kirill M.V."/>
            <person name="Chang P."/>
        </authorList>
    </citation>
    <scope>NUCLEOTIDE SEQUENCE [LARGE SCALE GENOMIC DNA]</scope>
    <source>
        <tissue evidence="2">Whole</tissue>
    </source>
</reference>
<proteinExistence type="predicted"/>
<feature type="coiled-coil region" evidence="1">
    <location>
        <begin position="168"/>
        <end position="195"/>
    </location>
</feature>
<accession>A0A0J7KBF1</accession>
<organism evidence="2 3">
    <name type="scientific">Lasius niger</name>
    <name type="common">Black garden ant</name>
    <dbReference type="NCBI Taxonomy" id="67767"/>
    <lineage>
        <taxon>Eukaryota</taxon>
        <taxon>Metazoa</taxon>
        <taxon>Ecdysozoa</taxon>
        <taxon>Arthropoda</taxon>
        <taxon>Hexapoda</taxon>
        <taxon>Insecta</taxon>
        <taxon>Pterygota</taxon>
        <taxon>Neoptera</taxon>
        <taxon>Endopterygota</taxon>
        <taxon>Hymenoptera</taxon>
        <taxon>Apocrita</taxon>
        <taxon>Aculeata</taxon>
        <taxon>Formicoidea</taxon>
        <taxon>Formicidae</taxon>
        <taxon>Formicinae</taxon>
        <taxon>Lasius</taxon>
        <taxon>Lasius</taxon>
    </lineage>
</organism>
<name>A0A0J7KBF1_LASNI</name>
<dbReference type="PaxDb" id="67767-A0A0J7KBF1"/>
<dbReference type="AlphaFoldDB" id="A0A0J7KBF1"/>
<dbReference type="Proteomes" id="UP000036403">
    <property type="component" value="Unassembled WGS sequence"/>
</dbReference>
<evidence type="ECO:0000256" key="1">
    <source>
        <dbReference type="SAM" id="Coils"/>
    </source>
</evidence>
<evidence type="ECO:0000313" key="3">
    <source>
        <dbReference type="Proteomes" id="UP000036403"/>
    </source>
</evidence>
<sequence length="220" mass="25809">MGSIQKFSIYFRFMLNYSRTKLHIGRNPIPWIPKDTGISPVEYNDGIAEEARIIEEIIQENVDHSDDRDYTPMEIDTRTDFQVGIAEITKNDTNEEVPIIMTTRKKYPSGKELFCNFGDDFADDDEWLINGNPFPLFFDNYSQGEVGIKAKKQKEKQQKKSASKKMFNEDELTEIEKLKKENLRLKKLIQRKRKQKMSLLCCNVAILKLEKKERLQTQCK</sequence>
<gene>
    <name evidence="2" type="ORF">RF55_13074</name>
</gene>